<evidence type="ECO:0000313" key="2">
    <source>
        <dbReference type="EMBL" id="KAK8503170.1"/>
    </source>
</evidence>
<protein>
    <submittedName>
        <fullName evidence="2">Uncharacterized protein</fullName>
    </submittedName>
</protein>
<keyword evidence="3" id="KW-1185">Reference proteome</keyword>
<comment type="caution">
    <text evidence="2">The sequence shown here is derived from an EMBL/GenBank/DDBJ whole genome shotgun (WGS) entry which is preliminary data.</text>
</comment>
<organism evidence="2 3">
    <name type="scientific">Hibiscus sabdariffa</name>
    <name type="common">roselle</name>
    <dbReference type="NCBI Taxonomy" id="183260"/>
    <lineage>
        <taxon>Eukaryota</taxon>
        <taxon>Viridiplantae</taxon>
        <taxon>Streptophyta</taxon>
        <taxon>Embryophyta</taxon>
        <taxon>Tracheophyta</taxon>
        <taxon>Spermatophyta</taxon>
        <taxon>Magnoliopsida</taxon>
        <taxon>eudicotyledons</taxon>
        <taxon>Gunneridae</taxon>
        <taxon>Pentapetalae</taxon>
        <taxon>rosids</taxon>
        <taxon>malvids</taxon>
        <taxon>Malvales</taxon>
        <taxon>Malvaceae</taxon>
        <taxon>Malvoideae</taxon>
        <taxon>Hibiscus</taxon>
    </lineage>
</organism>
<evidence type="ECO:0000256" key="1">
    <source>
        <dbReference type="SAM" id="MobiDB-lite"/>
    </source>
</evidence>
<dbReference type="Proteomes" id="UP001472677">
    <property type="component" value="Unassembled WGS sequence"/>
</dbReference>
<feature type="region of interest" description="Disordered" evidence="1">
    <location>
        <begin position="47"/>
        <end position="68"/>
    </location>
</feature>
<accession>A0ABR2B9Z1</accession>
<name>A0ABR2B9Z1_9ROSI</name>
<sequence>MGAKLDKDCARKAVEKEVSCEGGLSVQEQSNGQLGLTNCLDFSLGKDTSKSPREAVGQDLEVNTNGKQDSQLENMDLVTSQALEDIRCMGLQTVMGETLNPLERTNGKSYWEACVDKQNNAQMDLGVSTAYPEMLDTLEESSGFFPELATKRRKGKRYAQVQNISLLRLKRGWHVGILSNHFKVHLQ</sequence>
<proteinExistence type="predicted"/>
<dbReference type="EMBL" id="JBBPBM010000154">
    <property type="protein sequence ID" value="KAK8503170.1"/>
    <property type="molecule type" value="Genomic_DNA"/>
</dbReference>
<gene>
    <name evidence="2" type="ORF">V6N12_067557</name>
</gene>
<evidence type="ECO:0000313" key="3">
    <source>
        <dbReference type="Proteomes" id="UP001472677"/>
    </source>
</evidence>
<reference evidence="2 3" key="1">
    <citation type="journal article" date="2024" name="G3 (Bethesda)">
        <title>Genome assembly of Hibiscus sabdariffa L. provides insights into metabolisms of medicinal natural products.</title>
        <authorList>
            <person name="Kim T."/>
        </authorList>
    </citation>
    <scope>NUCLEOTIDE SEQUENCE [LARGE SCALE GENOMIC DNA]</scope>
    <source>
        <strain evidence="2">TK-2024</strain>
        <tissue evidence="2">Old leaves</tissue>
    </source>
</reference>